<keyword evidence="3" id="KW-1185">Reference proteome</keyword>
<dbReference type="OrthoDB" id="10383611at2759"/>
<evidence type="ECO:0000259" key="1">
    <source>
        <dbReference type="SMART" id="SM00256"/>
    </source>
</evidence>
<dbReference type="SMART" id="SM00256">
    <property type="entry name" value="FBOX"/>
    <property type="match status" value="1"/>
</dbReference>
<evidence type="ECO:0000313" key="3">
    <source>
        <dbReference type="Proteomes" id="UP000007431"/>
    </source>
</evidence>
<evidence type="ECO:0000313" key="2">
    <source>
        <dbReference type="EMBL" id="EFI96227.1"/>
    </source>
</evidence>
<dbReference type="CDD" id="cd09917">
    <property type="entry name" value="F-box_SF"/>
    <property type="match status" value="1"/>
</dbReference>
<dbReference type="EMBL" id="GL377307">
    <property type="protein sequence ID" value="EFI96227.1"/>
    <property type="molecule type" value="Genomic_DNA"/>
</dbReference>
<dbReference type="InterPro" id="IPR036047">
    <property type="entry name" value="F-box-like_dom_sf"/>
</dbReference>
<accession>D8Q6F2</accession>
<dbReference type="AlphaFoldDB" id="D8Q6F2"/>
<dbReference type="HOGENOM" id="CLU_657478_0_0_1"/>
<feature type="non-terminal residue" evidence="2">
    <location>
        <position position="450"/>
    </location>
</feature>
<sequence length="450" mass="51941">MTRRWKPKRRRDAQTIDSETVEVRTMWRDILPMELWQIVFSFCLPTTLFAVRDTCRLFREIVDRNNGKLLAHAPLLLRRPPPDPRWWLRIVKHRGQAKVMRDFFGVKDPWAPGMYGSAIYTNMLFRSGRCAICNIWTAGPPEWIHSPIYLCSKNCKIMFFRTEVVYIQPRFNYLPARSATPRIDRHIIPWLPMVRLPTASVGTDAVLVRDLAAAKEEYVAEVLAAPSHDERKKRREKLFKIQAYIDIWKSSMHVHMRKLKAHNVYQLRKLAARRGIPTARALRNATIRRRLRAHSHDDRKLSRSTLVKAGLATAKSKKRMCSHCGVSVKQSLYDWHVKQRHPEQLPQSRLNFKTGKAEYRCDLYKAVVPTYGSLDADNPPHGVDYGPYTAAFMSLMSRSMPSTTATCYRLIKRRARVGRAVEQVVLELLAGLRTESDNGLGVAARDGRGK</sequence>
<dbReference type="InterPro" id="IPR001810">
    <property type="entry name" value="F-box_dom"/>
</dbReference>
<dbReference type="SUPFAM" id="SSF81383">
    <property type="entry name" value="F-box domain"/>
    <property type="match status" value="1"/>
</dbReference>
<dbReference type="Proteomes" id="UP000007431">
    <property type="component" value="Unassembled WGS sequence"/>
</dbReference>
<protein>
    <recommendedName>
        <fullName evidence="1">F-box domain-containing protein</fullName>
    </recommendedName>
</protein>
<dbReference type="VEuPathDB" id="FungiDB:SCHCODRAFT_01190080"/>
<dbReference type="KEGG" id="scm:SCHCO_01190080"/>
<name>D8Q6F2_SCHCM</name>
<dbReference type="RefSeq" id="XP_003031130.1">
    <property type="nucleotide sequence ID" value="XM_003031084.1"/>
</dbReference>
<feature type="domain" description="F-box" evidence="1">
    <location>
        <begin position="31"/>
        <end position="70"/>
    </location>
</feature>
<gene>
    <name evidence="2" type="ORF">SCHCODRAFT_110143</name>
</gene>
<dbReference type="GeneID" id="9587029"/>
<proteinExistence type="predicted"/>
<reference evidence="2 3" key="1">
    <citation type="journal article" date="2010" name="Nat. Biotechnol.">
        <title>Genome sequence of the model mushroom Schizophyllum commune.</title>
        <authorList>
            <person name="Ohm R.A."/>
            <person name="de Jong J.F."/>
            <person name="Lugones L.G."/>
            <person name="Aerts A."/>
            <person name="Kothe E."/>
            <person name="Stajich J.E."/>
            <person name="de Vries R.P."/>
            <person name="Record E."/>
            <person name="Levasseur A."/>
            <person name="Baker S.E."/>
            <person name="Bartholomew K.A."/>
            <person name="Coutinho P.M."/>
            <person name="Erdmann S."/>
            <person name="Fowler T.J."/>
            <person name="Gathman A.C."/>
            <person name="Lombard V."/>
            <person name="Henrissat B."/>
            <person name="Knabe N."/>
            <person name="Kuees U."/>
            <person name="Lilly W.W."/>
            <person name="Lindquist E."/>
            <person name="Lucas S."/>
            <person name="Magnuson J.K."/>
            <person name="Piumi F."/>
            <person name="Raudaskoski M."/>
            <person name="Salamov A."/>
            <person name="Schmutz J."/>
            <person name="Schwarze F.W.M.R."/>
            <person name="vanKuyk P.A."/>
            <person name="Horton J.S."/>
            <person name="Grigoriev I.V."/>
            <person name="Woesten H.A.B."/>
        </authorList>
    </citation>
    <scope>NUCLEOTIDE SEQUENCE [LARGE SCALE GENOMIC DNA]</scope>
    <source>
        <strain evidence="3">H4-8 / FGSC 9210</strain>
    </source>
</reference>
<organism evidence="3">
    <name type="scientific">Schizophyllum commune (strain H4-8 / FGSC 9210)</name>
    <name type="common">Split gill fungus</name>
    <dbReference type="NCBI Taxonomy" id="578458"/>
    <lineage>
        <taxon>Eukaryota</taxon>
        <taxon>Fungi</taxon>
        <taxon>Dikarya</taxon>
        <taxon>Basidiomycota</taxon>
        <taxon>Agaricomycotina</taxon>
        <taxon>Agaricomycetes</taxon>
        <taxon>Agaricomycetidae</taxon>
        <taxon>Agaricales</taxon>
        <taxon>Schizophyllaceae</taxon>
        <taxon>Schizophyllum</taxon>
    </lineage>
</organism>
<dbReference type="InParanoid" id="D8Q6F2"/>